<protein>
    <submittedName>
        <fullName evidence="1">Uncharacterized protein</fullName>
    </submittedName>
</protein>
<comment type="caution">
    <text evidence="1">The sequence shown here is derived from an EMBL/GenBank/DDBJ whole genome shotgun (WGS) entry which is preliminary data.</text>
</comment>
<dbReference type="AlphaFoldDB" id="A0AAV7UG45"/>
<name>A0AAV7UG45_PLEWA</name>
<dbReference type="EMBL" id="JANPWB010000005">
    <property type="protein sequence ID" value="KAJ1187651.1"/>
    <property type="molecule type" value="Genomic_DNA"/>
</dbReference>
<gene>
    <name evidence="1" type="ORF">NDU88_004425</name>
</gene>
<sequence>MAANKECRSCLLCSAVVQGYLAARTARGLTDFGEAGGLSALAAWALGCAVAPQGCTALPLGPWALLRQSGSAHEPQRACKGDHLAARAMA</sequence>
<reference evidence="1" key="1">
    <citation type="journal article" date="2022" name="bioRxiv">
        <title>Sequencing and chromosome-scale assembly of the giantPleurodeles waltlgenome.</title>
        <authorList>
            <person name="Brown T."/>
            <person name="Elewa A."/>
            <person name="Iarovenko S."/>
            <person name="Subramanian E."/>
            <person name="Araus A.J."/>
            <person name="Petzold A."/>
            <person name="Susuki M."/>
            <person name="Suzuki K.-i.T."/>
            <person name="Hayashi T."/>
            <person name="Toyoda A."/>
            <person name="Oliveira C."/>
            <person name="Osipova E."/>
            <person name="Leigh N.D."/>
            <person name="Simon A."/>
            <person name="Yun M.H."/>
        </authorList>
    </citation>
    <scope>NUCLEOTIDE SEQUENCE</scope>
    <source>
        <strain evidence="1">20211129_DDA</strain>
        <tissue evidence="1">Liver</tissue>
    </source>
</reference>
<evidence type="ECO:0000313" key="1">
    <source>
        <dbReference type="EMBL" id="KAJ1187651.1"/>
    </source>
</evidence>
<proteinExistence type="predicted"/>
<dbReference type="Proteomes" id="UP001066276">
    <property type="component" value="Chromosome 3_1"/>
</dbReference>
<accession>A0AAV7UG45</accession>
<evidence type="ECO:0000313" key="2">
    <source>
        <dbReference type="Proteomes" id="UP001066276"/>
    </source>
</evidence>
<keyword evidence="2" id="KW-1185">Reference proteome</keyword>
<organism evidence="1 2">
    <name type="scientific">Pleurodeles waltl</name>
    <name type="common">Iberian ribbed newt</name>
    <dbReference type="NCBI Taxonomy" id="8319"/>
    <lineage>
        <taxon>Eukaryota</taxon>
        <taxon>Metazoa</taxon>
        <taxon>Chordata</taxon>
        <taxon>Craniata</taxon>
        <taxon>Vertebrata</taxon>
        <taxon>Euteleostomi</taxon>
        <taxon>Amphibia</taxon>
        <taxon>Batrachia</taxon>
        <taxon>Caudata</taxon>
        <taxon>Salamandroidea</taxon>
        <taxon>Salamandridae</taxon>
        <taxon>Pleurodelinae</taxon>
        <taxon>Pleurodeles</taxon>
    </lineage>
</organism>